<evidence type="ECO:0000256" key="1">
    <source>
        <dbReference type="ARBA" id="ARBA00022723"/>
    </source>
</evidence>
<dbReference type="PANTHER" id="PTHR33823:SF2">
    <property type="entry name" value="RNA POLYMERASE-BINDING TRANSCRIPTION FACTOR DKSA"/>
    <property type="match status" value="1"/>
</dbReference>
<dbReference type="Pfam" id="PF01258">
    <property type="entry name" value="zf-dskA_traR"/>
    <property type="match status" value="1"/>
</dbReference>
<reference evidence="6 7" key="1">
    <citation type="submission" date="2024-09" db="EMBL/GenBank/DDBJ databases">
        <authorList>
            <person name="Sun Q."/>
            <person name="Mori K."/>
        </authorList>
    </citation>
    <scope>NUCLEOTIDE SEQUENCE [LARGE SCALE GENOMIC DNA]</scope>
    <source>
        <strain evidence="6 7">CECT 8726</strain>
    </source>
</reference>
<evidence type="ECO:0000259" key="5">
    <source>
        <dbReference type="Pfam" id="PF01258"/>
    </source>
</evidence>
<organism evidence="6 7">
    <name type="scientific">Pseudohalocynthiibacter aestuariivivens</name>
    <dbReference type="NCBI Taxonomy" id="1591409"/>
    <lineage>
        <taxon>Bacteria</taxon>
        <taxon>Pseudomonadati</taxon>
        <taxon>Pseudomonadota</taxon>
        <taxon>Alphaproteobacteria</taxon>
        <taxon>Rhodobacterales</taxon>
        <taxon>Paracoccaceae</taxon>
        <taxon>Pseudohalocynthiibacter</taxon>
    </lineage>
</organism>
<dbReference type="RefSeq" id="WP_213888272.1">
    <property type="nucleotide sequence ID" value="NZ_JAGFNU010000003.1"/>
</dbReference>
<gene>
    <name evidence="6" type="ORF">ACFFUT_16275</name>
</gene>
<keyword evidence="2" id="KW-0863">Zinc-finger</keyword>
<evidence type="ECO:0000313" key="6">
    <source>
        <dbReference type="EMBL" id="MFB9233349.1"/>
    </source>
</evidence>
<name>A0ABV5JIY7_9RHOB</name>
<dbReference type="InterPro" id="IPR000962">
    <property type="entry name" value="Znf_DskA_TraR"/>
</dbReference>
<feature type="domain" description="Zinc finger DksA/TraR C4-type" evidence="5">
    <location>
        <begin position="82"/>
        <end position="112"/>
    </location>
</feature>
<keyword evidence="3" id="KW-0862">Zinc</keyword>
<evidence type="ECO:0000256" key="2">
    <source>
        <dbReference type="ARBA" id="ARBA00022771"/>
    </source>
</evidence>
<dbReference type="Gene3D" id="1.20.120.910">
    <property type="entry name" value="DksA, coiled-coil domain"/>
    <property type="match status" value="1"/>
</dbReference>
<keyword evidence="7" id="KW-1185">Reference proteome</keyword>
<sequence length="112" mass="12595">MNESLQEQFRAMLTHSLAELEQEDELGKSGQKTVELDQQSVGRLSRMDALQQQAMSKATQVRRSQMKSRILTALARMDADEYGFCLSCGEEIAQKRLELDPTHATCISCASR</sequence>
<dbReference type="PANTHER" id="PTHR33823">
    <property type="entry name" value="RNA POLYMERASE-BINDING TRANSCRIPTION FACTOR DKSA-RELATED"/>
    <property type="match status" value="1"/>
</dbReference>
<protein>
    <submittedName>
        <fullName evidence="6">TraR/DksA family transcriptional regulator</fullName>
    </submittedName>
</protein>
<keyword evidence="1" id="KW-0479">Metal-binding</keyword>
<dbReference type="PROSITE" id="PS51128">
    <property type="entry name" value="ZF_DKSA_2"/>
    <property type="match status" value="1"/>
</dbReference>
<evidence type="ECO:0000256" key="4">
    <source>
        <dbReference type="PROSITE-ProRule" id="PRU00510"/>
    </source>
</evidence>
<proteinExistence type="predicted"/>
<comment type="caution">
    <text evidence="6">The sequence shown here is derived from an EMBL/GenBank/DDBJ whole genome shotgun (WGS) entry which is preliminary data.</text>
</comment>
<feature type="zinc finger region" description="dksA C4-type" evidence="4">
    <location>
        <begin position="85"/>
        <end position="109"/>
    </location>
</feature>
<evidence type="ECO:0000256" key="3">
    <source>
        <dbReference type="ARBA" id="ARBA00022833"/>
    </source>
</evidence>
<dbReference type="SUPFAM" id="SSF57716">
    <property type="entry name" value="Glucocorticoid receptor-like (DNA-binding domain)"/>
    <property type="match status" value="1"/>
</dbReference>
<evidence type="ECO:0000313" key="7">
    <source>
        <dbReference type="Proteomes" id="UP001589683"/>
    </source>
</evidence>
<dbReference type="EMBL" id="JBHMEA010000049">
    <property type="protein sequence ID" value="MFB9233349.1"/>
    <property type="molecule type" value="Genomic_DNA"/>
</dbReference>
<accession>A0ABV5JIY7</accession>
<dbReference type="Proteomes" id="UP001589683">
    <property type="component" value="Unassembled WGS sequence"/>
</dbReference>